<dbReference type="Gene3D" id="3.40.50.720">
    <property type="entry name" value="NAD(P)-binding Rossmann-like Domain"/>
    <property type="match status" value="1"/>
</dbReference>
<evidence type="ECO:0000313" key="5">
    <source>
        <dbReference type="Proteomes" id="UP000237440"/>
    </source>
</evidence>
<keyword evidence="5" id="KW-1185">Reference proteome</keyword>
<dbReference type="InterPro" id="IPR057326">
    <property type="entry name" value="KR_dom"/>
</dbReference>
<accession>A0A2S3VR66</accession>
<proteinExistence type="inferred from homology"/>
<sequence>MTFASRFQNKKIIVTGGASGIGRAAVIRLVCEGGTVLAVDRNAEGLAETLDEANALAGYGGVALSAQVSVTDEQEVREAVQGFVREQGRLDALVNMAGILRSTHTTDTSFEAFMQIVQINLGGTFLCCREALPYLLQSRGNIVNAASTSAFFGHAYMAAYSASKGGVAALTQALSREYINRGVRVNAIAPGGIGTPMVAAQANGFPEGTDFTLYGHLTRPDRQLGEPQEVAAVIAMLASEDGAFVNGAILRIDGGTHG</sequence>
<dbReference type="OrthoDB" id="9806974at2"/>
<dbReference type="CDD" id="cd05233">
    <property type="entry name" value="SDR_c"/>
    <property type="match status" value="1"/>
</dbReference>
<dbReference type="InterPro" id="IPR036291">
    <property type="entry name" value="NAD(P)-bd_dom_sf"/>
</dbReference>
<reference evidence="5" key="1">
    <citation type="submission" date="2017-02" db="EMBL/GenBank/DDBJ databases">
        <authorList>
            <person name="Furmanczyk E.M."/>
        </authorList>
    </citation>
    <scope>NUCLEOTIDE SEQUENCE [LARGE SCALE GENOMIC DNA]</scope>
    <source>
        <strain evidence="5">AP3_22</strain>
    </source>
</reference>
<dbReference type="Pfam" id="PF00106">
    <property type="entry name" value="adh_short"/>
    <property type="match status" value="1"/>
</dbReference>
<dbReference type="Proteomes" id="UP000237440">
    <property type="component" value="Unassembled WGS sequence"/>
</dbReference>
<dbReference type="PANTHER" id="PTHR42760:SF50">
    <property type="entry name" value="SHORT-CHAIN DEHYDROGENASE-RELATED"/>
    <property type="match status" value="1"/>
</dbReference>
<gene>
    <name evidence="4" type="ORF">B0D71_13340</name>
</gene>
<evidence type="ECO:0000256" key="2">
    <source>
        <dbReference type="RuleBase" id="RU000363"/>
    </source>
</evidence>
<name>A0A2S3VR66_9PSED</name>
<evidence type="ECO:0000313" key="4">
    <source>
        <dbReference type="EMBL" id="POF42401.1"/>
    </source>
</evidence>
<organism evidence="4 5">
    <name type="scientific">Pseudomonas laurylsulfativorans</name>
    <dbReference type="NCBI Taxonomy" id="1943631"/>
    <lineage>
        <taxon>Bacteria</taxon>
        <taxon>Pseudomonadati</taxon>
        <taxon>Pseudomonadota</taxon>
        <taxon>Gammaproteobacteria</taxon>
        <taxon>Pseudomonadales</taxon>
        <taxon>Pseudomonadaceae</taxon>
        <taxon>Pseudomonas</taxon>
    </lineage>
</organism>
<dbReference type="SUPFAM" id="SSF51735">
    <property type="entry name" value="NAD(P)-binding Rossmann-fold domains"/>
    <property type="match status" value="1"/>
</dbReference>
<comment type="similarity">
    <text evidence="1 2">Belongs to the short-chain dehydrogenases/reductases (SDR) family.</text>
</comment>
<dbReference type="PRINTS" id="PR00080">
    <property type="entry name" value="SDRFAMILY"/>
</dbReference>
<dbReference type="AlphaFoldDB" id="A0A2S3VR66"/>
<evidence type="ECO:0000259" key="3">
    <source>
        <dbReference type="SMART" id="SM00822"/>
    </source>
</evidence>
<evidence type="ECO:0000256" key="1">
    <source>
        <dbReference type="ARBA" id="ARBA00006484"/>
    </source>
</evidence>
<dbReference type="PRINTS" id="PR00081">
    <property type="entry name" value="GDHRDH"/>
</dbReference>
<dbReference type="InterPro" id="IPR002347">
    <property type="entry name" value="SDR_fam"/>
</dbReference>
<dbReference type="FunFam" id="3.40.50.720:FF:000084">
    <property type="entry name" value="Short-chain dehydrogenase reductase"/>
    <property type="match status" value="1"/>
</dbReference>
<protein>
    <recommendedName>
        <fullName evidence="3">Ketoreductase domain-containing protein</fullName>
    </recommendedName>
</protein>
<dbReference type="GO" id="GO:0016616">
    <property type="term" value="F:oxidoreductase activity, acting on the CH-OH group of donors, NAD or NADP as acceptor"/>
    <property type="evidence" value="ECO:0007669"/>
    <property type="project" value="TreeGrafter"/>
</dbReference>
<dbReference type="RefSeq" id="WP_103395193.1">
    <property type="nucleotide sequence ID" value="NZ_MUJK01000003.1"/>
</dbReference>
<dbReference type="PANTHER" id="PTHR42760">
    <property type="entry name" value="SHORT-CHAIN DEHYDROGENASES/REDUCTASES FAMILY MEMBER"/>
    <property type="match status" value="1"/>
</dbReference>
<feature type="domain" description="Ketoreductase" evidence="3">
    <location>
        <begin position="10"/>
        <end position="191"/>
    </location>
</feature>
<comment type="caution">
    <text evidence="4">The sequence shown here is derived from an EMBL/GenBank/DDBJ whole genome shotgun (WGS) entry which is preliminary data.</text>
</comment>
<dbReference type="SMART" id="SM00822">
    <property type="entry name" value="PKS_KR"/>
    <property type="match status" value="1"/>
</dbReference>
<dbReference type="InterPro" id="IPR020904">
    <property type="entry name" value="Sc_DH/Rdtase_CS"/>
</dbReference>
<dbReference type="PROSITE" id="PS00061">
    <property type="entry name" value="ADH_SHORT"/>
    <property type="match status" value="1"/>
</dbReference>
<dbReference type="EMBL" id="MUJK01000003">
    <property type="protein sequence ID" value="POF42401.1"/>
    <property type="molecule type" value="Genomic_DNA"/>
</dbReference>